<organism evidence="1 2">
    <name type="scientific">Colletotrichum cuscutae</name>
    <dbReference type="NCBI Taxonomy" id="1209917"/>
    <lineage>
        <taxon>Eukaryota</taxon>
        <taxon>Fungi</taxon>
        <taxon>Dikarya</taxon>
        <taxon>Ascomycota</taxon>
        <taxon>Pezizomycotina</taxon>
        <taxon>Sordariomycetes</taxon>
        <taxon>Hypocreomycetidae</taxon>
        <taxon>Glomerellales</taxon>
        <taxon>Glomerellaceae</taxon>
        <taxon>Colletotrichum</taxon>
        <taxon>Colletotrichum acutatum species complex</taxon>
    </lineage>
</organism>
<name>A0AAI9YA71_9PEZI</name>
<comment type="caution">
    <text evidence="1">The sequence shown here is derived from an EMBL/GenBank/DDBJ whole genome shotgun (WGS) entry which is preliminary data.</text>
</comment>
<evidence type="ECO:0000313" key="2">
    <source>
        <dbReference type="Proteomes" id="UP001239213"/>
    </source>
</evidence>
<sequence>MTNWAQFDLLVTGGTGNFDVLVHDDPADLWGHGSDVRLNPRSAYSSPSRQAFERFLTQLWGSIDREDSGVREREIPGASWREYRAQIICVEGKQRKSRVDMRPPSSPVD</sequence>
<keyword evidence="2" id="KW-1185">Reference proteome</keyword>
<protein>
    <submittedName>
        <fullName evidence="1">Uncharacterized protein</fullName>
    </submittedName>
</protein>
<dbReference type="Proteomes" id="UP001239213">
    <property type="component" value="Unassembled WGS sequence"/>
</dbReference>
<accession>A0AAI9YA71</accession>
<evidence type="ECO:0000313" key="1">
    <source>
        <dbReference type="EMBL" id="KAK1492154.1"/>
    </source>
</evidence>
<reference evidence="1" key="1">
    <citation type="submission" date="2016-11" db="EMBL/GenBank/DDBJ databases">
        <title>The genome sequence of Colletotrichum cuscutae.</title>
        <authorList>
            <person name="Baroncelli R."/>
        </authorList>
    </citation>
    <scope>NUCLEOTIDE SEQUENCE</scope>
    <source>
        <strain evidence="1">IMI 304802</strain>
    </source>
</reference>
<dbReference type="AlphaFoldDB" id="A0AAI9YA71"/>
<gene>
    <name evidence="1" type="ORF">CCUS01_14116</name>
</gene>
<proteinExistence type="predicted"/>
<dbReference type="EMBL" id="MPDP01000031">
    <property type="protein sequence ID" value="KAK1492154.1"/>
    <property type="molecule type" value="Genomic_DNA"/>
</dbReference>